<evidence type="ECO:0000313" key="11">
    <source>
        <dbReference type="Proteomes" id="UP001194746"/>
    </source>
</evidence>
<dbReference type="GO" id="GO:1901336">
    <property type="term" value="P:lactone biosynthetic process"/>
    <property type="evidence" value="ECO:0007669"/>
    <property type="project" value="UniProtKB-ARBA"/>
</dbReference>
<dbReference type="Gene3D" id="3.90.180.10">
    <property type="entry name" value="Medium-chain alcohol dehydrogenases, catalytic domain"/>
    <property type="match status" value="1"/>
</dbReference>
<dbReference type="InterPro" id="IPR013217">
    <property type="entry name" value="Methyltransf_12"/>
</dbReference>
<dbReference type="InterPro" id="IPR029063">
    <property type="entry name" value="SAM-dependent_MTases_sf"/>
</dbReference>
<feature type="region of interest" description="C-terminal hotdog fold" evidence="7">
    <location>
        <begin position="676"/>
        <end position="840"/>
    </location>
</feature>
<dbReference type="Pfam" id="PF14765">
    <property type="entry name" value="PS-DH"/>
    <property type="match status" value="1"/>
</dbReference>
<dbReference type="InterPro" id="IPR049551">
    <property type="entry name" value="PKS_DH_C"/>
</dbReference>
<dbReference type="InterPro" id="IPR020807">
    <property type="entry name" value="PKS_DH"/>
</dbReference>
<dbReference type="Pfam" id="PF08242">
    <property type="entry name" value="Methyltransf_12"/>
    <property type="match status" value="1"/>
</dbReference>
<dbReference type="InterPro" id="IPR020806">
    <property type="entry name" value="PKS_PP-bd"/>
</dbReference>
<dbReference type="GO" id="GO:0031177">
    <property type="term" value="F:phosphopantetheine binding"/>
    <property type="evidence" value="ECO:0007669"/>
    <property type="project" value="InterPro"/>
</dbReference>
<evidence type="ECO:0000259" key="8">
    <source>
        <dbReference type="PROSITE" id="PS50075"/>
    </source>
</evidence>
<dbReference type="InterPro" id="IPR016036">
    <property type="entry name" value="Malonyl_transacylase_ACP-bd"/>
</dbReference>
<dbReference type="SUPFAM" id="SSF52151">
    <property type="entry name" value="FabD/lysophospholipase-like"/>
    <property type="match status" value="1"/>
</dbReference>
<dbReference type="PANTHER" id="PTHR43775">
    <property type="entry name" value="FATTY ACID SYNTHASE"/>
    <property type="match status" value="1"/>
</dbReference>
<dbReference type="InterPro" id="IPR020843">
    <property type="entry name" value="ER"/>
</dbReference>
<dbReference type="Pfam" id="PF08240">
    <property type="entry name" value="ADH_N"/>
    <property type="match status" value="1"/>
</dbReference>
<dbReference type="GO" id="GO:0016491">
    <property type="term" value="F:oxidoreductase activity"/>
    <property type="evidence" value="ECO:0007669"/>
    <property type="project" value="InterPro"/>
</dbReference>
<dbReference type="SMART" id="SM00823">
    <property type="entry name" value="PKS_PP"/>
    <property type="match status" value="1"/>
</dbReference>
<proteinExistence type="predicted"/>
<dbReference type="Gene3D" id="3.40.47.10">
    <property type="match status" value="1"/>
</dbReference>
<dbReference type="InterPro" id="IPR013154">
    <property type="entry name" value="ADH-like_N"/>
</dbReference>
<evidence type="ECO:0000256" key="5">
    <source>
        <dbReference type="ARBA" id="ARBA00023268"/>
    </source>
</evidence>
<name>A0AAD4GNQ3_ASPNN</name>
<dbReference type="SUPFAM" id="SSF50129">
    <property type="entry name" value="GroES-like"/>
    <property type="match status" value="1"/>
</dbReference>
<evidence type="ECO:0000256" key="3">
    <source>
        <dbReference type="ARBA" id="ARBA00022679"/>
    </source>
</evidence>
<dbReference type="Proteomes" id="UP001194746">
    <property type="component" value="Unassembled WGS sequence"/>
</dbReference>
<feature type="non-terminal residue" evidence="10">
    <location>
        <position position="1995"/>
    </location>
</feature>
<dbReference type="InterPro" id="IPR032821">
    <property type="entry name" value="PKS_assoc"/>
</dbReference>
<evidence type="ECO:0000256" key="2">
    <source>
        <dbReference type="ARBA" id="ARBA00022553"/>
    </source>
</evidence>
<dbReference type="InterPro" id="IPR050091">
    <property type="entry name" value="PKS_NRPS_Biosynth_Enz"/>
</dbReference>
<keyword evidence="4" id="KW-0521">NADP</keyword>
<dbReference type="InterPro" id="IPR036291">
    <property type="entry name" value="NAD(P)-bd_dom_sf"/>
</dbReference>
<dbReference type="PROSITE" id="PS50075">
    <property type="entry name" value="CARRIER"/>
    <property type="match status" value="1"/>
</dbReference>
<evidence type="ECO:0008006" key="12">
    <source>
        <dbReference type="Google" id="ProtNLM"/>
    </source>
</evidence>
<dbReference type="Gene3D" id="3.40.50.720">
    <property type="entry name" value="NAD(P)-binding Rossmann-like Domain"/>
    <property type="match status" value="2"/>
</dbReference>
<dbReference type="Gene3D" id="3.30.70.3290">
    <property type="match status" value="1"/>
</dbReference>
<dbReference type="InterPro" id="IPR049552">
    <property type="entry name" value="PKS_DH_N"/>
</dbReference>
<dbReference type="EMBL" id="VCAU01000153">
    <property type="protein sequence ID" value="KAF9883692.1"/>
    <property type="molecule type" value="Genomic_DNA"/>
</dbReference>
<dbReference type="Gene3D" id="3.40.366.10">
    <property type="entry name" value="Malonyl-Coenzyme A Acyl Carrier Protein, domain 2"/>
    <property type="match status" value="1"/>
</dbReference>
<keyword evidence="2" id="KW-0597">Phosphoprotein</keyword>
<dbReference type="SMART" id="SM00829">
    <property type="entry name" value="PKS_ER"/>
    <property type="match status" value="1"/>
</dbReference>
<dbReference type="SMART" id="SM00827">
    <property type="entry name" value="PKS_AT"/>
    <property type="match status" value="1"/>
</dbReference>
<dbReference type="Pfam" id="PF08659">
    <property type="entry name" value="KR"/>
    <property type="match status" value="1"/>
</dbReference>
<dbReference type="GO" id="GO:0006633">
    <property type="term" value="P:fatty acid biosynthetic process"/>
    <property type="evidence" value="ECO:0007669"/>
    <property type="project" value="TreeGrafter"/>
</dbReference>
<dbReference type="PANTHER" id="PTHR43775:SF37">
    <property type="entry name" value="SI:DKEY-61P9.11"/>
    <property type="match status" value="1"/>
</dbReference>
<keyword evidence="1" id="KW-0596">Phosphopantetheine</keyword>
<keyword evidence="11" id="KW-1185">Reference proteome</keyword>
<feature type="domain" description="PKS/mFAS DH" evidence="9">
    <location>
        <begin position="501"/>
        <end position="840"/>
    </location>
</feature>
<dbReference type="InterPro" id="IPR036736">
    <property type="entry name" value="ACP-like_sf"/>
</dbReference>
<dbReference type="SUPFAM" id="SSF55048">
    <property type="entry name" value="Probable ACP-binding domain of malonyl-CoA ACP transacylase"/>
    <property type="match status" value="1"/>
</dbReference>
<dbReference type="CDD" id="cd05195">
    <property type="entry name" value="enoyl_red"/>
    <property type="match status" value="1"/>
</dbReference>
<evidence type="ECO:0000256" key="6">
    <source>
        <dbReference type="ARBA" id="ARBA00023315"/>
    </source>
</evidence>
<evidence type="ECO:0000256" key="4">
    <source>
        <dbReference type="ARBA" id="ARBA00022857"/>
    </source>
</evidence>
<dbReference type="Gene3D" id="1.10.1200.10">
    <property type="entry name" value="ACP-like"/>
    <property type="match status" value="1"/>
</dbReference>
<dbReference type="SUPFAM" id="SSF47336">
    <property type="entry name" value="ACP-like"/>
    <property type="match status" value="1"/>
</dbReference>
<dbReference type="InterPro" id="IPR013968">
    <property type="entry name" value="PKS_KR"/>
</dbReference>
<feature type="region of interest" description="N-terminal hotdog fold" evidence="7">
    <location>
        <begin position="501"/>
        <end position="654"/>
    </location>
</feature>
<dbReference type="Gene3D" id="3.10.129.110">
    <property type="entry name" value="Polyketide synthase dehydratase"/>
    <property type="match status" value="1"/>
</dbReference>
<accession>A0AAD4GNQ3</accession>
<dbReference type="InterPro" id="IPR001227">
    <property type="entry name" value="Ac_transferase_dom_sf"/>
</dbReference>
<comment type="caution">
    <text evidence="10">The sequence shown here is derived from an EMBL/GenBank/DDBJ whole genome shotgun (WGS) entry which is preliminary data.</text>
</comment>
<dbReference type="GO" id="GO:0044550">
    <property type="term" value="P:secondary metabolite biosynthetic process"/>
    <property type="evidence" value="ECO:0007669"/>
    <property type="project" value="TreeGrafter"/>
</dbReference>
<feature type="domain" description="Carrier" evidence="8">
    <location>
        <begin position="1911"/>
        <end position="1987"/>
    </location>
</feature>
<dbReference type="SUPFAM" id="SSF51735">
    <property type="entry name" value="NAD(P)-binding Rossmann-fold domains"/>
    <property type="match status" value="2"/>
</dbReference>
<keyword evidence="5" id="KW-0511">Multifunctional enzyme</keyword>
<dbReference type="SUPFAM" id="SSF53335">
    <property type="entry name" value="S-adenosyl-L-methionine-dependent methyltransferases"/>
    <property type="match status" value="1"/>
</dbReference>
<dbReference type="InterPro" id="IPR011032">
    <property type="entry name" value="GroES-like_sf"/>
</dbReference>
<dbReference type="InterPro" id="IPR049900">
    <property type="entry name" value="PKS_mFAS_DH"/>
</dbReference>
<dbReference type="Pfam" id="PF00698">
    <property type="entry name" value="Acyl_transf_1"/>
    <property type="match status" value="1"/>
</dbReference>
<gene>
    <name evidence="10" type="ORF">FE257_003076</name>
</gene>
<dbReference type="InterPro" id="IPR013149">
    <property type="entry name" value="ADH-like_C"/>
</dbReference>
<dbReference type="Pfam" id="PF21089">
    <property type="entry name" value="PKS_DH_N"/>
    <property type="match status" value="1"/>
</dbReference>
<dbReference type="SMART" id="SM00826">
    <property type="entry name" value="PKS_DH"/>
    <property type="match status" value="1"/>
</dbReference>
<dbReference type="Pfam" id="PF16197">
    <property type="entry name" value="KAsynt_C_assoc"/>
    <property type="match status" value="1"/>
</dbReference>
<dbReference type="InterPro" id="IPR009081">
    <property type="entry name" value="PP-bd_ACP"/>
</dbReference>
<dbReference type="InterPro" id="IPR016035">
    <property type="entry name" value="Acyl_Trfase/lysoPLipase"/>
</dbReference>
<evidence type="ECO:0000313" key="10">
    <source>
        <dbReference type="EMBL" id="KAF9883692.1"/>
    </source>
</evidence>
<keyword evidence="3" id="KW-0808">Transferase</keyword>
<dbReference type="CDD" id="cd02440">
    <property type="entry name" value="AdoMet_MTases"/>
    <property type="match status" value="1"/>
</dbReference>
<organism evidence="10 11">
    <name type="scientific">Aspergillus nanangensis</name>
    <dbReference type="NCBI Taxonomy" id="2582783"/>
    <lineage>
        <taxon>Eukaryota</taxon>
        <taxon>Fungi</taxon>
        <taxon>Dikarya</taxon>
        <taxon>Ascomycota</taxon>
        <taxon>Pezizomycotina</taxon>
        <taxon>Eurotiomycetes</taxon>
        <taxon>Eurotiomycetidae</taxon>
        <taxon>Eurotiales</taxon>
        <taxon>Aspergillaceae</taxon>
        <taxon>Aspergillus</taxon>
        <taxon>Aspergillus subgen. Circumdati</taxon>
    </lineage>
</organism>
<dbReference type="Pfam" id="PF00550">
    <property type="entry name" value="PP-binding"/>
    <property type="match status" value="1"/>
</dbReference>
<dbReference type="GO" id="GO:0016874">
    <property type="term" value="F:ligase activity"/>
    <property type="evidence" value="ECO:0007669"/>
    <property type="project" value="UniProtKB-KW"/>
</dbReference>
<dbReference type="PROSITE" id="PS52019">
    <property type="entry name" value="PKS_MFAS_DH"/>
    <property type="match status" value="1"/>
</dbReference>
<evidence type="ECO:0000256" key="1">
    <source>
        <dbReference type="ARBA" id="ARBA00022450"/>
    </source>
</evidence>
<comment type="caution">
    <text evidence="7">Lacks conserved residue(s) required for the propagation of feature annotation.</text>
</comment>
<reference evidence="10" key="2">
    <citation type="submission" date="2020-02" db="EMBL/GenBank/DDBJ databases">
        <authorList>
            <person name="Gilchrist C.L.M."/>
            <person name="Chooi Y.-H."/>
        </authorList>
    </citation>
    <scope>NUCLEOTIDE SEQUENCE</scope>
    <source>
        <strain evidence="10">MST-FP2251</strain>
    </source>
</reference>
<dbReference type="Gene3D" id="3.40.50.150">
    <property type="entry name" value="Vaccinia Virus protein VP39"/>
    <property type="match status" value="1"/>
</dbReference>
<reference evidence="10" key="1">
    <citation type="journal article" date="2019" name="Beilstein J. Org. Chem.">
        <title>Nanangenines: drimane sesquiterpenoids as the dominant metabolite cohort of a novel Australian fungus, Aspergillus nanangensis.</title>
        <authorList>
            <person name="Lacey H.J."/>
            <person name="Gilchrist C.L.M."/>
            <person name="Crombie A."/>
            <person name="Kalaitzis J.A."/>
            <person name="Vuong D."/>
            <person name="Rutledge P.J."/>
            <person name="Turner P."/>
            <person name="Pitt J.I."/>
            <person name="Lacey E."/>
            <person name="Chooi Y.H."/>
            <person name="Piggott A.M."/>
        </authorList>
    </citation>
    <scope>NUCLEOTIDE SEQUENCE</scope>
    <source>
        <strain evidence="10">MST-FP2251</strain>
    </source>
</reference>
<dbReference type="InterPro" id="IPR014043">
    <property type="entry name" value="Acyl_transferase_dom"/>
</dbReference>
<evidence type="ECO:0000256" key="7">
    <source>
        <dbReference type="PROSITE-ProRule" id="PRU01363"/>
    </source>
</evidence>
<sequence>PFDTGRLEVPVDCLPWPSDREERISVNTSGIGGVNVHIVLDSAASFLPEMASRGSSAPTGRQFRILPFTAAHPDAVVQMAEAHERYLQYHPDALDALEYTLLNHRQRLPYRACYIGHARESIKPPGPVVYCKATEQKAAFVFTGQGAQWATMGRELLTEHPSFRDDIRAMDETLREEFNAKWTVEGEIQKSAGESLLDLPEYAQPVCTVLQIALVNLLAAWNVTPVAVLGHSSGEIAAAYAAGILDMRDATRVAYLRGKSCQHVSRDGAMAAVGLGEQQVTPWLKPGVEIACINSASSTTLSGDAEALQRVLEKIQEDVPDALVRRLQVSVAYHSRQMEHPGKIYSNSLQPFLTAKPPHTPFYSTVRLGESTIDHGPEYWRQNLQRPVQFYAAVQRLLADYPDSHILEVGPHAGLSGPLRQIFHDSGQSRTYSSTLKRNENSAKAFAQCLGDLLLNGIPVQSPSNVPVLTNLPAYPWQRDLVSTTESSMVHRRNHRQAPPHDLLGLRTLESSDLEPAWRKVLRLRDLPWLKHHCIHQDVVFPASAYIAMAGEAVRQITQVASYTVKDVVFYTALVLKDRRPAELVTSLRPGRQTLQEDSGWQETEWSSYTLHPATLDMAFQSLSVTMCMGEPRLLNSLWVPTFIGELCVTDGAGGSDIRITSRMTTNPGGTEVGCVQGAAGSRLVLSVVDFKWTVLERSAAASEKYVASLQWRADLDCLNAKSALIKKGYNHNTRLIEETLFLLCAMETVTVIATMDAPHPHLAQYRDWLNGHLERARSTPYPLVDNASDLFAMSSTQRQHTIHTIAREIPNWDETETPCVLAILRCYENVQRIFAGAVDALEVMHQGDLMTRFYDYGAVRWDYRDLCTLLGHLRPTMKILEIGAGTGSLTAQLLTHLTGDASNRLYAEYVFTDISPSLFAQARERFKDCEAVQYRVLDISRDPLEQGFYREEFDLVIAANVLHATPDICQTLQNVRRILKPNGRLFIQELCPETKWVNYVMGLLPGWWNGSEDGRPNEPYMQPEEWDTRLQKTGFSGVVWEYDDDAPFHMNANMIAQPVGAAGLRGTAPDSRGSITLLSYERTSAMAYAVGDALQNTGFAIHYVLWGSPVPADHDVISFVDLELAYFDSIDEEKLTQFITFVKHLQHKSVLWLCPPCQMQVQDPRYAQTLGMARSIRFEFGMAFATLEIGDYFTAQEPIVQVFLKIRRAHETQQSDSVNPDMEYIWDGRVVRIGRFQWTSITDSLLATAPEDDTNKVKELSISQPGLLQTLQWTRRVLPDLGPDGVQIQVHAAGLNFRDIMLATGILPHRESYGIFGSEASGVVTKVGSQVTSLAVGDRVMAATHQMSALATEFQTVSGLCIRIPDSLGFKAAASLPVVYITVLQSLVHKAQLKRGQTVLIHSAAGGIGIAAITIARYTGATIFATVSSEEKRAFLTKTFGIPETHIFNSRSSDFARHVRQATSGRGVDVVLNSLSGELLHTSWTCVASGGCMVELGKRDLQGKGRLEMDLFEANRAFIGVDASRLTTEDIPTVSKLVRRLVDLYEQGVVDPTNIPITLFPAAEVERAFRHMQKGVHIGKIVIDLGLPDSLPMTPSLPAVAFRTDRTYLLVGGLGGLGKAIAVWMATHGAGRLMLISRNAGQSDSDQVFLRELESLGCTTQPFPCDVTDVAQVEKAVQAATTPIAGVIHLAMVIRDRALFDMDMVSWNAVVAPKVQGAWNLHHALPLELDFFVLMSSMSGLIGFWGQSNYAAANCFLDAFTQYRQGLGLPASVIDLGCVGEVGHVSKRPQLLEKWQTALGEIISKKDMLHCLQLAIARSQPPSSTKSHSATALYTNFSQIANGLSVQQGPEGQIDNIFWGRDPRITACHRLVDQSPKSRTNTSNLSLIRWLSALKSAPEELAPAKHDQTRDFLAKEIAIQVFKYLLKEPPEEIDISLDLLSLGSDSLLAVEVRNWWQQTFGGKITTLQLLQAGSLQELGDLAVKHLRQRHHISR</sequence>
<dbReference type="InterPro" id="IPR057326">
    <property type="entry name" value="KR_dom"/>
</dbReference>
<keyword evidence="6" id="KW-0012">Acyltransferase</keyword>
<protein>
    <recommendedName>
        <fullName evidence="12">Carrier domain-containing protein</fullName>
    </recommendedName>
</protein>
<dbReference type="Pfam" id="PF00107">
    <property type="entry name" value="ADH_zinc_N"/>
    <property type="match status" value="1"/>
</dbReference>
<dbReference type="GO" id="GO:0004312">
    <property type="term" value="F:fatty acid synthase activity"/>
    <property type="evidence" value="ECO:0007669"/>
    <property type="project" value="TreeGrafter"/>
</dbReference>
<dbReference type="InterPro" id="IPR016039">
    <property type="entry name" value="Thiolase-like"/>
</dbReference>
<dbReference type="FunFam" id="3.40.50.720:FF:000209">
    <property type="entry name" value="Polyketide synthase Pks12"/>
    <property type="match status" value="1"/>
</dbReference>
<dbReference type="InterPro" id="IPR042104">
    <property type="entry name" value="PKS_dehydratase_sf"/>
</dbReference>
<dbReference type="SMART" id="SM00822">
    <property type="entry name" value="PKS_KR"/>
    <property type="match status" value="1"/>
</dbReference>
<evidence type="ECO:0000259" key="9">
    <source>
        <dbReference type="PROSITE" id="PS52019"/>
    </source>
</evidence>